<dbReference type="InterPro" id="IPR023606">
    <property type="entry name" value="CoA-Trfase_III_dom_1_sf"/>
</dbReference>
<dbReference type="Gene3D" id="3.30.1540.10">
    <property type="entry name" value="formyl-coa transferase, domain 3"/>
    <property type="match status" value="1"/>
</dbReference>
<dbReference type="RefSeq" id="WP_286056262.1">
    <property type="nucleotide sequence ID" value="NZ_JASVWF010000008.1"/>
</dbReference>
<evidence type="ECO:0000256" key="1">
    <source>
        <dbReference type="ARBA" id="ARBA00022679"/>
    </source>
</evidence>
<dbReference type="InterPro" id="IPR050483">
    <property type="entry name" value="CoA-transferase_III_domain"/>
</dbReference>
<organism evidence="2 3">
    <name type="scientific">Actinomycetospora termitidis</name>
    <dbReference type="NCBI Taxonomy" id="3053470"/>
    <lineage>
        <taxon>Bacteria</taxon>
        <taxon>Bacillati</taxon>
        <taxon>Actinomycetota</taxon>
        <taxon>Actinomycetes</taxon>
        <taxon>Pseudonocardiales</taxon>
        <taxon>Pseudonocardiaceae</taxon>
        <taxon>Actinomycetospora</taxon>
    </lineage>
</organism>
<dbReference type="InterPro" id="IPR003673">
    <property type="entry name" value="CoA-Trfase_fam_III"/>
</dbReference>
<comment type="caution">
    <text evidence="2">The sequence shown here is derived from an EMBL/GenBank/DDBJ whole genome shotgun (WGS) entry which is preliminary data.</text>
</comment>
<keyword evidence="1 2" id="KW-0808">Transferase</keyword>
<dbReference type="PANTHER" id="PTHR48207:SF3">
    <property type="entry name" value="SUCCINATE--HYDROXYMETHYLGLUTARATE COA-TRANSFERASE"/>
    <property type="match status" value="1"/>
</dbReference>
<dbReference type="Pfam" id="PF02515">
    <property type="entry name" value="CoA_transf_3"/>
    <property type="match status" value="1"/>
</dbReference>
<dbReference type="InterPro" id="IPR044855">
    <property type="entry name" value="CoA-Trfase_III_dom3_sf"/>
</dbReference>
<dbReference type="SUPFAM" id="SSF89796">
    <property type="entry name" value="CoA-transferase family III (CaiB/BaiF)"/>
    <property type="match status" value="1"/>
</dbReference>
<sequence length="404" mass="43157">MGELALSGVTVVDLTQIVSGAVTSMMLADFGAEVIKVEPVGGETYRHAGYELHGPGGSTNLNILRFSRGKKSVEIDLKTERGKELLTGLVAQADVLVENFRPGVLARLGFSWDRLHEINSRLVYTSISGFGHDDVLPSPYRDRPAYAIIAEAMAGLTHLAGEADRPPAWMGFAMSDIFTGTCAFAGTLVALRDRDRTGQGTRVDLGMFDASVLMNDLPMAYQEHVGETMGRGQYALQSPWGPFATNDGYVIIAVLNAREWANLCAVIDRPDLATHPDLITGHQRSQAHEALVRPAVEAWTSARSRTEAVGALQSAGVPSAPVNTTADLASDPQVAARGMQQPTVTRELGEIRTVGNPIKVASSLVGQGPATLPGLGEHTDEVLRDRLGLDEQAIAGLREEKVVG</sequence>
<evidence type="ECO:0000313" key="3">
    <source>
        <dbReference type="Proteomes" id="UP001231924"/>
    </source>
</evidence>
<name>A0ABT7MJX4_9PSEU</name>
<accession>A0ABT7MJX4</accession>
<dbReference type="GO" id="GO:0016740">
    <property type="term" value="F:transferase activity"/>
    <property type="evidence" value="ECO:0007669"/>
    <property type="project" value="UniProtKB-KW"/>
</dbReference>
<dbReference type="PANTHER" id="PTHR48207">
    <property type="entry name" value="SUCCINATE--HYDROXYMETHYLGLUTARATE COA-TRANSFERASE"/>
    <property type="match status" value="1"/>
</dbReference>
<proteinExistence type="predicted"/>
<dbReference type="EC" id="2.8.3.-" evidence="2"/>
<keyword evidence="3" id="KW-1185">Reference proteome</keyword>
<dbReference type="Proteomes" id="UP001231924">
    <property type="component" value="Unassembled WGS sequence"/>
</dbReference>
<reference evidence="2 3" key="1">
    <citation type="submission" date="2023-06" db="EMBL/GenBank/DDBJ databases">
        <title>Actinomycetospora Odt1-22.</title>
        <authorList>
            <person name="Supong K."/>
        </authorList>
    </citation>
    <scope>NUCLEOTIDE SEQUENCE [LARGE SCALE GENOMIC DNA]</scope>
    <source>
        <strain evidence="2 3">Odt1-22</strain>
    </source>
</reference>
<evidence type="ECO:0000313" key="2">
    <source>
        <dbReference type="EMBL" id="MDL5159658.1"/>
    </source>
</evidence>
<dbReference type="EMBL" id="JASVWF010000008">
    <property type="protein sequence ID" value="MDL5159658.1"/>
    <property type="molecule type" value="Genomic_DNA"/>
</dbReference>
<protein>
    <submittedName>
        <fullName evidence="2">CoA transferase</fullName>
        <ecNumber evidence="2">2.8.3.-</ecNumber>
    </submittedName>
</protein>
<dbReference type="Gene3D" id="3.40.50.10540">
    <property type="entry name" value="Crotonobetainyl-coa:carnitine coa-transferase, domain 1"/>
    <property type="match status" value="1"/>
</dbReference>
<gene>
    <name evidence="2" type="ORF">QRT03_27080</name>
</gene>